<evidence type="ECO:0000256" key="1">
    <source>
        <dbReference type="ARBA" id="ARBA00009427"/>
    </source>
</evidence>
<evidence type="ECO:0000256" key="7">
    <source>
        <dbReference type="ARBA" id="ARBA00048478"/>
    </source>
</evidence>
<keyword evidence="8" id="KW-0963">Cytoplasm</keyword>
<proteinExistence type="inferred from homology"/>
<reference evidence="10 11" key="1">
    <citation type="submission" date="2018-10" db="EMBL/GenBank/DDBJ databases">
        <title>Comparative functional genomics of the obligate endosymbiont Buchnera aphidicola.</title>
        <authorList>
            <person name="Chong R.A."/>
        </authorList>
    </citation>
    <scope>NUCLEOTIDE SEQUENCE [LARGE SCALE GENOMIC DNA]</scope>
    <source>
        <strain evidence="10 11">Ska</strain>
    </source>
</reference>
<comment type="subcellular location">
    <subcellularLocation>
        <location evidence="8">Cytoplasm</location>
    </subcellularLocation>
</comment>
<dbReference type="GO" id="GO:0005524">
    <property type="term" value="F:ATP binding"/>
    <property type="evidence" value="ECO:0007669"/>
    <property type="project" value="UniProtKB-UniRule"/>
</dbReference>
<dbReference type="Gene3D" id="3.40.50.300">
    <property type="entry name" value="P-loop containing nucleotide triphosphate hydrolases"/>
    <property type="match status" value="1"/>
</dbReference>
<gene>
    <name evidence="8 10" type="primary">cmk</name>
    <name evidence="10" type="ORF">D9V78_01065</name>
</gene>
<dbReference type="EC" id="2.7.4.25" evidence="8"/>
<dbReference type="NCBIfam" id="TIGR00017">
    <property type="entry name" value="cmk"/>
    <property type="match status" value="1"/>
</dbReference>
<dbReference type="RefSeq" id="WP_158350580.1">
    <property type="nucleotide sequence ID" value="NZ_CP032999.1"/>
</dbReference>
<name>A0A4D6YLZ0_9GAMM</name>
<evidence type="ECO:0000313" key="10">
    <source>
        <dbReference type="EMBL" id="QCI26005.1"/>
    </source>
</evidence>
<keyword evidence="2 8" id="KW-0808">Transferase</keyword>
<accession>A0A4D6YLZ0</accession>
<feature type="binding site" evidence="8">
    <location>
        <begin position="12"/>
        <end position="20"/>
    </location>
    <ligand>
        <name>ATP</name>
        <dbReference type="ChEBI" id="CHEBI:30616"/>
    </ligand>
</feature>
<protein>
    <recommendedName>
        <fullName evidence="8">Cytidylate kinase</fullName>
        <shortName evidence="8">CK</shortName>
        <ecNumber evidence="8">2.7.4.25</ecNumber>
    </recommendedName>
    <alternativeName>
        <fullName evidence="8">Cytidine monophosphate kinase</fullName>
        <shortName evidence="8">CMP kinase</shortName>
    </alternativeName>
</protein>
<comment type="similarity">
    <text evidence="1 8">Belongs to the cytidylate kinase family. Type 1 subfamily.</text>
</comment>
<evidence type="ECO:0000256" key="2">
    <source>
        <dbReference type="ARBA" id="ARBA00022679"/>
    </source>
</evidence>
<dbReference type="GO" id="GO:0036430">
    <property type="term" value="F:CMP kinase activity"/>
    <property type="evidence" value="ECO:0007669"/>
    <property type="project" value="RHEA"/>
</dbReference>
<feature type="domain" description="Cytidylate kinase" evidence="9">
    <location>
        <begin position="8"/>
        <end position="220"/>
    </location>
</feature>
<evidence type="ECO:0000259" key="9">
    <source>
        <dbReference type="Pfam" id="PF02224"/>
    </source>
</evidence>
<dbReference type="OrthoDB" id="9807434at2"/>
<sequence>MIQLAPVITIDGPSGSGKSVLSQALAKHLKWFNLESGMIYRILACLFLKKKSVISEKNLTYLLKDLDRYFIYNHGKICHLVIKEFLKYDIMSYEVTNLASQLSTIAYVRNNLLIKQRLFRKYPGLVANGRDMGTTVFPDAIIKFFLQAELKHRVFRRMHELKKKGFSVHFKELFFQIQKRDNRDIKRKNSPLKPACNAIIIDSSNMTAIEVFKLAINYIHAIIKI</sequence>
<dbReference type="GO" id="GO:0036431">
    <property type="term" value="F:dCMP kinase activity"/>
    <property type="evidence" value="ECO:0007669"/>
    <property type="project" value="InterPro"/>
</dbReference>
<dbReference type="SUPFAM" id="SSF52540">
    <property type="entry name" value="P-loop containing nucleoside triphosphate hydrolases"/>
    <property type="match status" value="1"/>
</dbReference>
<dbReference type="InterPro" id="IPR027417">
    <property type="entry name" value="P-loop_NTPase"/>
</dbReference>
<comment type="catalytic activity">
    <reaction evidence="7 8">
        <text>CMP + ATP = CDP + ADP</text>
        <dbReference type="Rhea" id="RHEA:11600"/>
        <dbReference type="ChEBI" id="CHEBI:30616"/>
        <dbReference type="ChEBI" id="CHEBI:58069"/>
        <dbReference type="ChEBI" id="CHEBI:60377"/>
        <dbReference type="ChEBI" id="CHEBI:456216"/>
        <dbReference type="EC" id="2.7.4.25"/>
    </reaction>
</comment>
<comment type="catalytic activity">
    <reaction evidence="6 8">
        <text>dCMP + ATP = dCDP + ADP</text>
        <dbReference type="Rhea" id="RHEA:25094"/>
        <dbReference type="ChEBI" id="CHEBI:30616"/>
        <dbReference type="ChEBI" id="CHEBI:57566"/>
        <dbReference type="ChEBI" id="CHEBI:58593"/>
        <dbReference type="ChEBI" id="CHEBI:456216"/>
        <dbReference type="EC" id="2.7.4.25"/>
    </reaction>
</comment>
<evidence type="ECO:0000256" key="3">
    <source>
        <dbReference type="ARBA" id="ARBA00022741"/>
    </source>
</evidence>
<dbReference type="InterPro" id="IPR003136">
    <property type="entry name" value="Cytidylate_kin"/>
</dbReference>
<dbReference type="CDD" id="cd02020">
    <property type="entry name" value="CMPK"/>
    <property type="match status" value="1"/>
</dbReference>
<dbReference type="EMBL" id="CP032999">
    <property type="protein sequence ID" value="QCI26005.1"/>
    <property type="molecule type" value="Genomic_DNA"/>
</dbReference>
<organism evidence="10 11">
    <name type="scientific">Buchnera aphidicola</name>
    <name type="common">Sarucallis kahawaluokalani</name>
    <dbReference type="NCBI Taxonomy" id="1241878"/>
    <lineage>
        <taxon>Bacteria</taxon>
        <taxon>Pseudomonadati</taxon>
        <taxon>Pseudomonadota</taxon>
        <taxon>Gammaproteobacteria</taxon>
        <taxon>Enterobacterales</taxon>
        <taxon>Erwiniaceae</taxon>
        <taxon>Buchnera</taxon>
    </lineage>
</organism>
<evidence type="ECO:0000256" key="8">
    <source>
        <dbReference type="HAMAP-Rule" id="MF_00238"/>
    </source>
</evidence>
<keyword evidence="4 8" id="KW-0418">Kinase</keyword>
<dbReference type="Proteomes" id="UP000298685">
    <property type="component" value="Chromosome"/>
</dbReference>
<dbReference type="AlphaFoldDB" id="A0A4D6YLZ0"/>
<evidence type="ECO:0000256" key="6">
    <source>
        <dbReference type="ARBA" id="ARBA00047615"/>
    </source>
</evidence>
<dbReference type="GO" id="GO:0006220">
    <property type="term" value="P:pyrimidine nucleotide metabolic process"/>
    <property type="evidence" value="ECO:0007669"/>
    <property type="project" value="UniProtKB-UniRule"/>
</dbReference>
<evidence type="ECO:0000256" key="5">
    <source>
        <dbReference type="ARBA" id="ARBA00022840"/>
    </source>
</evidence>
<dbReference type="InterPro" id="IPR011994">
    <property type="entry name" value="Cytidylate_kinase_dom"/>
</dbReference>
<dbReference type="Pfam" id="PF02224">
    <property type="entry name" value="Cytidylate_kin"/>
    <property type="match status" value="1"/>
</dbReference>
<keyword evidence="3 8" id="KW-0547">Nucleotide-binding</keyword>
<evidence type="ECO:0000313" key="11">
    <source>
        <dbReference type="Proteomes" id="UP000298685"/>
    </source>
</evidence>
<keyword evidence="5 8" id="KW-0067">ATP-binding</keyword>
<dbReference type="HAMAP" id="MF_00238">
    <property type="entry name" value="Cytidyl_kinase_type1"/>
    <property type="match status" value="1"/>
</dbReference>
<evidence type="ECO:0000256" key="4">
    <source>
        <dbReference type="ARBA" id="ARBA00022777"/>
    </source>
</evidence>
<dbReference type="GO" id="GO:0005737">
    <property type="term" value="C:cytoplasm"/>
    <property type="evidence" value="ECO:0007669"/>
    <property type="project" value="UniProtKB-SubCell"/>
</dbReference>